<dbReference type="EMBL" id="QCXQ01000002">
    <property type="protein sequence ID" value="PWG00496.1"/>
    <property type="molecule type" value="Genomic_DNA"/>
</dbReference>
<dbReference type="InterPro" id="IPR016040">
    <property type="entry name" value="NAD(P)-bd_dom"/>
</dbReference>
<sequence>MTQTVLVLGATGGTGQAIVHELLMRDVKVRVFGRNRQRLESLWPNVETVMGDIFNLADLIRAMQAVDVVIQCAAIPYSQTAIK</sequence>
<comment type="caution">
    <text evidence="2">The sequence shown here is derived from an EMBL/GenBank/DDBJ whole genome shotgun (WGS) entry which is preliminary data.</text>
</comment>
<dbReference type="Pfam" id="PF13460">
    <property type="entry name" value="NAD_binding_10"/>
    <property type="match status" value="1"/>
</dbReference>
<dbReference type="InterPro" id="IPR036291">
    <property type="entry name" value="NAD(P)-bd_dom_sf"/>
</dbReference>
<organism evidence="2 3">
    <name type="scientific">Levilactobacillus bambusae</name>
    <dbReference type="NCBI Taxonomy" id="2024736"/>
    <lineage>
        <taxon>Bacteria</taxon>
        <taxon>Bacillati</taxon>
        <taxon>Bacillota</taxon>
        <taxon>Bacilli</taxon>
        <taxon>Lactobacillales</taxon>
        <taxon>Lactobacillaceae</taxon>
        <taxon>Levilactobacillus</taxon>
    </lineage>
</organism>
<dbReference type="OrthoDB" id="9774199at2"/>
<dbReference type="AlphaFoldDB" id="A0A2V1N2P0"/>
<reference evidence="2 3" key="1">
    <citation type="journal article" date="2018" name="Int. J. Syst. Evol. Microbiol.">
        <title>Lactobacillus bambusae sp. nov., isolated from a traditional fermented Ma-bamboo shoots of Taiwan.</title>
        <authorList>
            <person name="Wang L.-T."/>
        </authorList>
    </citation>
    <scope>NUCLEOTIDE SEQUENCE [LARGE SCALE GENOMIC DNA]</scope>
    <source>
        <strain evidence="2 3">BS-W1</strain>
    </source>
</reference>
<gene>
    <name evidence="2" type="ORF">DCM90_06105</name>
</gene>
<evidence type="ECO:0000313" key="3">
    <source>
        <dbReference type="Proteomes" id="UP000245080"/>
    </source>
</evidence>
<name>A0A2V1N2P0_9LACO</name>
<evidence type="ECO:0000313" key="2">
    <source>
        <dbReference type="EMBL" id="PWG00496.1"/>
    </source>
</evidence>
<proteinExistence type="predicted"/>
<dbReference type="SUPFAM" id="SSF51735">
    <property type="entry name" value="NAD(P)-binding Rossmann-fold domains"/>
    <property type="match status" value="1"/>
</dbReference>
<accession>A0A2V1N2P0</accession>
<dbReference type="Proteomes" id="UP000245080">
    <property type="component" value="Unassembled WGS sequence"/>
</dbReference>
<evidence type="ECO:0000259" key="1">
    <source>
        <dbReference type="Pfam" id="PF13460"/>
    </source>
</evidence>
<dbReference type="PANTHER" id="PTHR15020">
    <property type="entry name" value="FLAVIN REDUCTASE-RELATED"/>
    <property type="match status" value="1"/>
</dbReference>
<protein>
    <recommendedName>
        <fullName evidence="1">NAD(P)-binding domain-containing protein</fullName>
    </recommendedName>
</protein>
<feature type="domain" description="NAD(P)-binding" evidence="1">
    <location>
        <begin position="9"/>
        <end position="75"/>
    </location>
</feature>
<dbReference type="Gene3D" id="3.40.50.720">
    <property type="entry name" value="NAD(P)-binding Rossmann-like Domain"/>
    <property type="match status" value="1"/>
</dbReference>
<dbReference type="PANTHER" id="PTHR15020:SF50">
    <property type="entry name" value="UPF0659 PROTEIN YMR090W"/>
    <property type="match status" value="1"/>
</dbReference>
<keyword evidence="3" id="KW-1185">Reference proteome</keyword>